<evidence type="ECO:0000259" key="1">
    <source>
        <dbReference type="Pfam" id="PF12680"/>
    </source>
</evidence>
<proteinExistence type="predicted"/>
<keyword evidence="3" id="KW-1185">Reference proteome</keyword>
<evidence type="ECO:0000313" key="2">
    <source>
        <dbReference type="EMBL" id="GAA4694132.1"/>
    </source>
</evidence>
<evidence type="ECO:0000313" key="3">
    <source>
        <dbReference type="Proteomes" id="UP001499974"/>
    </source>
</evidence>
<sequence length="133" mass="14220">MTRPAPVAAWHAIAEARDPAGLGDLLADDVVFRSPAVHTPQAGKALTTAYLSAAVVVLGPTLDYVREWYAEDSAVLEFTAELDGLTVHGVDMLTWGADGRLTDFTVMVRPFKGLQKLIELMAAELQSGAQQSP</sequence>
<dbReference type="Proteomes" id="UP001499974">
    <property type="component" value="Unassembled WGS sequence"/>
</dbReference>
<comment type="caution">
    <text evidence="2">The sequence shown here is derived from an EMBL/GenBank/DDBJ whole genome shotgun (WGS) entry which is preliminary data.</text>
</comment>
<dbReference type="InterPro" id="IPR032710">
    <property type="entry name" value="NTF2-like_dom_sf"/>
</dbReference>
<dbReference type="InterPro" id="IPR037401">
    <property type="entry name" value="SnoaL-like"/>
</dbReference>
<name>A0ABP8WT88_9ACTN</name>
<dbReference type="Pfam" id="PF12680">
    <property type="entry name" value="SnoaL_2"/>
    <property type="match status" value="1"/>
</dbReference>
<dbReference type="EMBL" id="BAABKM010000002">
    <property type="protein sequence ID" value="GAA4694132.1"/>
    <property type="molecule type" value="Genomic_DNA"/>
</dbReference>
<dbReference type="SUPFAM" id="SSF54427">
    <property type="entry name" value="NTF2-like"/>
    <property type="match status" value="1"/>
</dbReference>
<organism evidence="2 3">
    <name type="scientific">Nocardioides conyzicola</name>
    <dbReference type="NCBI Taxonomy" id="1651781"/>
    <lineage>
        <taxon>Bacteria</taxon>
        <taxon>Bacillati</taxon>
        <taxon>Actinomycetota</taxon>
        <taxon>Actinomycetes</taxon>
        <taxon>Propionibacteriales</taxon>
        <taxon>Nocardioidaceae</taxon>
        <taxon>Nocardioides</taxon>
    </lineage>
</organism>
<protein>
    <submittedName>
        <fullName evidence="2">Nuclear transport factor 2 family protein</fullName>
    </submittedName>
</protein>
<gene>
    <name evidence="2" type="ORF">GCM10023349_06440</name>
</gene>
<dbReference type="Gene3D" id="3.10.450.50">
    <property type="match status" value="1"/>
</dbReference>
<accession>A0ABP8WT88</accession>
<feature type="domain" description="SnoaL-like" evidence="1">
    <location>
        <begin position="7"/>
        <end position="103"/>
    </location>
</feature>
<dbReference type="RefSeq" id="WP_345519206.1">
    <property type="nucleotide sequence ID" value="NZ_BAABKM010000002.1"/>
</dbReference>
<reference evidence="3" key="1">
    <citation type="journal article" date="2019" name="Int. J. Syst. Evol. Microbiol.">
        <title>The Global Catalogue of Microorganisms (GCM) 10K type strain sequencing project: providing services to taxonomists for standard genome sequencing and annotation.</title>
        <authorList>
            <consortium name="The Broad Institute Genomics Platform"/>
            <consortium name="The Broad Institute Genome Sequencing Center for Infectious Disease"/>
            <person name="Wu L."/>
            <person name="Ma J."/>
        </authorList>
    </citation>
    <scope>NUCLEOTIDE SEQUENCE [LARGE SCALE GENOMIC DNA]</scope>
    <source>
        <strain evidence="3">JCM 18531</strain>
    </source>
</reference>